<reference evidence="2" key="1">
    <citation type="submission" date="2016-10" db="EMBL/GenBank/DDBJ databases">
        <authorList>
            <person name="Varghese N."/>
            <person name="Submissions S."/>
        </authorList>
    </citation>
    <scope>NUCLEOTIDE SEQUENCE [LARGE SCALE GENOMIC DNA]</scope>
    <source>
        <strain evidence="2">CECT 8338</strain>
    </source>
</reference>
<sequence length="150" mass="16569">MRVREAYSTAETLLVNTSLQPFLLPGDASTRSTPATSAEVVTSGVFYCAAPCCQLLLQPERRDNLLIKKSFYKTAPLSKTRIIGRSGLPSSFFQAHACKLLLARLTHMLGAQHKDKIAIYSRPINLYRAGIQQVTRSRGILGQAGTIQYR</sequence>
<dbReference type="Proteomes" id="UP000243924">
    <property type="component" value="Chromosome I"/>
</dbReference>
<protein>
    <submittedName>
        <fullName evidence="1">Uncharacterized protein</fullName>
    </submittedName>
</protein>
<name>A0A1H2DZX1_9GAMM</name>
<proteinExistence type="predicted"/>
<dbReference type="AlphaFoldDB" id="A0A1H2DZX1"/>
<accession>A0A1H2DZX1</accession>
<gene>
    <name evidence="1" type="ORF">SAMN05216210_0155</name>
</gene>
<keyword evidence="2" id="KW-1185">Reference proteome</keyword>
<evidence type="ECO:0000313" key="2">
    <source>
        <dbReference type="Proteomes" id="UP000243924"/>
    </source>
</evidence>
<evidence type="ECO:0000313" key="1">
    <source>
        <dbReference type="EMBL" id="SDT88357.1"/>
    </source>
</evidence>
<organism evidence="1 2">
    <name type="scientific">Halopseudomonas salegens</name>
    <dbReference type="NCBI Taxonomy" id="1434072"/>
    <lineage>
        <taxon>Bacteria</taxon>
        <taxon>Pseudomonadati</taxon>
        <taxon>Pseudomonadota</taxon>
        <taxon>Gammaproteobacteria</taxon>
        <taxon>Pseudomonadales</taxon>
        <taxon>Pseudomonadaceae</taxon>
        <taxon>Halopseudomonas</taxon>
    </lineage>
</organism>
<dbReference type="EMBL" id="LT629787">
    <property type="protein sequence ID" value="SDT88357.1"/>
    <property type="molecule type" value="Genomic_DNA"/>
</dbReference>